<accession>A0A8I5U5J5</accession>
<sequence length="803" mass="86123">PGCRLRARPRPARPGPSRPTRCGAKNGAHEVGRVQGPHQGEGDPRELVRREALPVTAAHARRPGPKNADPPAPQALPGLGPTQGRPRPQPDCPILRLPNPTRPHSPPPNQIPSLRPPNPTLDPKPLPPPKPSPSPRTPQKTHASPRLPVLRPNPTSDPCPSPNQAPQTAPPNPTTYSCPPNPTPPRALPRPGGPPGLPCSYLVPGAILALTKGRISRAGDLSGAPRTAPRRPARPALLEASDGGGALTSHCCCRRGCAGLGAAWCGWRGWWRWVYSLPSLLAKQWLLRIRCREDFTIRPLGSETRKTSAAPLRAAAAARRSQNGAAATARLYRRRAQATPPRRRERGRTRGSAAGPPGKKSRARPLPAPDWWKGKGKEEALWRLVGEPGPRPSRARPSPGAWGRGCRGAGYALRAPRAVPAPTIVPWGGGGALGPIFGGLRVPVCLSWSTSPSLGSLHAAGPLPWPGLGPAAAPAISMTTRAWEELDGGLGSCQALEDHSALAETQEDRAPATPRLADSGSPPHDSQEPVAEGRSVDTRPKKMEKEPAAKGTPGTGKERLKAGASPRSVPARKKAQTAPPPQPPPPPPALSEELPWEDLSLNKCLVLASLVALLGSAFQLCRDAVAGEAALQARAPEPWVPPSSAPREPSSPLPKFEAQAPPSAPPAPRAEAEVRPKIPGSREAAEKDEEEPGEATGEAVREDRVPLADRGPKERPRREGKPRKEKERPKKERPRKEKPRAAREPREALPRRWESREGGHRPWARDSRDAEPRKRQAWVSLRRPDEEQRPGSRQKLRAGKGRD</sequence>
<evidence type="ECO:0000313" key="3">
    <source>
        <dbReference type="Proteomes" id="UP000001595"/>
    </source>
</evidence>
<dbReference type="Pfam" id="PF15312">
    <property type="entry name" value="JSRP"/>
    <property type="match status" value="1"/>
</dbReference>
<dbReference type="Proteomes" id="UP000001595">
    <property type="component" value="Chromosome 19"/>
</dbReference>
<organism evidence="2 3">
    <name type="scientific">Pongo abelii</name>
    <name type="common">Sumatran orangutan</name>
    <name type="synonym">Pongo pygmaeus abelii</name>
    <dbReference type="NCBI Taxonomy" id="9601"/>
    <lineage>
        <taxon>Eukaryota</taxon>
        <taxon>Metazoa</taxon>
        <taxon>Chordata</taxon>
        <taxon>Craniata</taxon>
        <taxon>Vertebrata</taxon>
        <taxon>Euteleostomi</taxon>
        <taxon>Mammalia</taxon>
        <taxon>Eutheria</taxon>
        <taxon>Euarchontoglires</taxon>
        <taxon>Primates</taxon>
        <taxon>Haplorrhini</taxon>
        <taxon>Catarrhini</taxon>
        <taxon>Hominidae</taxon>
        <taxon>Pongo</taxon>
    </lineage>
</organism>
<feature type="compositionally biased region" description="Basic and acidic residues" evidence="1">
    <location>
        <begin position="739"/>
        <end position="774"/>
    </location>
</feature>
<feature type="compositionally biased region" description="Pro residues" evidence="1">
    <location>
        <begin position="638"/>
        <end position="652"/>
    </location>
</feature>
<reference evidence="2" key="3">
    <citation type="submission" date="2025-09" db="UniProtKB">
        <authorList>
            <consortium name="Ensembl"/>
        </authorList>
    </citation>
    <scope>IDENTIFICATION</scope>
</reference>
<proteinExistence type="predicted"/>
<feature type="compositionally biased region" description="Basic and acidic residues" evidence="1">
    <location>
        <begin position="40"/>
        <end position="52"/>
    </location>
</feature>
<feature type="region of interest" description="Disordered" evidence="1">
    <location>
        <begin position="319"/>
        <end position="373"/>
    </location>
</feature>
<dbReference type="AlphaFoldDB" id="A0A8I5U5J5"/>
<dbReference type="GeneTree" id="ENSGT00390000012911"/>
<feature type="compositionally biased region" description="Basic and acidic residues" evidence="1">
    <location>
        <begin position="699"/>
        <end position="730"/>
    </location>
</feature>
<feature type="region of interest" description="Disordered" evidence="1">
    <location>
        <begin position="505"/>
        <end position="594"/>
    </location>
</feature>
<dbReference type="InterPro" id="IPR026178">
    <property type="entry name" value="JSRP1"/>
</dbReference>
<protein>
    <submittedName>
        <fullName evidence="2">Junctional sarcoplasmic reticulum protein 1</fullName>
    </submittedName>
</protein>
<feature type="compositionally biased region" description="Pro residues" evidence="1">
    <location>
        <begin position="578"/>
        <end position="589"/>
    </location>
</feature>
<reference evidence="2" key="2">
    <citation type="submission" date="2025-08" db="UniProtKB">
        <authorList>
            <consortium name="Ensembl"/>
        </authorList>
    </citation>
    <scope>IDENTIFICATION</scope>
</reference>
<feature type="compositionally biased region" description="Basic residues" evidence="1">
    <location>
        <begin position="331"/>
        <end position="349"/>
    </location>
</feature>
<reference evidence="2 3" key="1">
    <citation type="submission" date="2008-02" db="EMBL/GenBank/DDBJ databases">
        <title>A 6x draft sequence assembly of the Pongo pygmaeus abelii genome.</title>
        <authorList>
            <person name="Wilson R.K."/>
            <person name="Mardis E."/>
        </authorList>
    </citation>
    <scope>NUCLEOTIDE SEQUENCE [LARGE SCALE GENOMIC DNA]</scope>
</reference>
<dbReference type="PANTHER" id="PTHR22397">
    <property type="entry name" value="JUNCTIONAL SARCOPLASMIC RETICULUM PROTEIN 1"/>
    <property type="match status" value="1"/>
</dbReference>
<dbReference type="OMA" id="TRTAGCG"/>
<feature type="compositionally biased region" description="Low complexity" evidence="1">
    <location>
        <begin position="319"/>
        <end position="330"/>
    </location>
</feature>
<feature type="compositionally biased region" description="Basic and acidic residues" evidence="1">
    <location>
        <begin position="534"/>
        <end position="548"/>
    </location>
</feature>
<dbReference type="GO" id="GO:0016529">
    <property type="term" value="C:sarcoplasmic reticulum"/>
    <property type="evidence" value="ECO:0007669"/>
    <property type="project" value="TreeGrafter"/>
</dbReference>
<dbReference type="PANTHER" id="PTHR22397:SF2">
    <property type="entry name" value="JUNCTIONAL SARCOPLASMIC RETICULUM PROTEIN 1"/>
    <property type="match status" value="1"/>
</dbReference>
<keyword evidence="3" id="KW-1185">Reference proteome</keyword>
<dbReference type="PRINTS" id="PR01217">
    <property type="entry name" value="PRICHEXTENSN"/>
</dbReference>
<feature type="region of interest" description="Disordered" evidence="1">
    <location>
        <begin position="218"/>
        <end position="240"/>
    </location>
</feature>
<evidence type="ECO:0000256" key="1">
    <source>
        <dbReference type="SAM" id="MobiDB-lite"/>
    </source>
</evidence>
<feature type="region of interest" description="Disordered" evidence="1">
    <location>
        <begin position="1"/>
        <end position="193"/>
    </location>
</feature>
<dbReference type="Ensembl" id="ENSPPYT00000041348.1">
    <property type="protein sequence ID" value="ENSPPYP00000045351.1"/>
    <property type="gene ID" value="ENSPPYG00000040622.1"/>
</dbReference>
<feature type="compositionally biased region" description="Basic residues" evidence="1">
    <location>
        <begin position="1"/>
        <end position="11"/>
    </location>
</feature>
<feature type="compositionally biased region" description="Pro residues" evidence="1">
    <location>
        <begin position="155"/>
        <end position="193"/>
    </location>
</feature>
<dbReference type="GO" id="GO:0003009">
    <property type="term" value="P:skeletal muscle contraction"/>
    <property type="evidence" value="ECO:0007669"/>
    <property type="project" value="TreeGrafter"/>
</dbReference>
<feature type="compositionally biased region" description="Basic residues" evidence="1">
    <location>
        <begin position="792"/>
        <end position="803"/>
    </location>
</feature>
<name>A0A8I5U5J5_PONAB</name>
<feature type="compositionally biased region" description="Pro residues" evidence="1">
    <location>
        <begin position="100"/>
        <end position="136"/>
    </location>
</feature>
<evidence type="ECO:0000313" key="2">
    <source>
        <dbReference type="Ensembl" id="ENSPPYP00000045351.1"/>
    </source>
</evidence>
<feature type="region of interest" description="Disordered" evidence="1">
    <location>
        <begin position="633"/>
        <end position="803"/>
    </location>
</feature>